<keyword evidence="4" id="KW-1185">Reference proteome</keyword>
<dbReference type="VEuPathDB" id="PlasmoDB:PGAL8A_00221200"/>
<evidence type="ECO:0000256" key="2">
    <source>
        <dbReference type="SAM" id="MobiDB-lite"/>
    </source>
</evidence>
<reference evidence="3" key="1">
    <citation type="submission" date="2015-04" db="EMBL/GenBank/DDBJ databases">
        <authorList>
            <consortium name="Pathogen Informatics"/>
        </authorList>
    </citation>
    <scope>NUCLEOTIDE SEQUENCE [LARGE SCALE GENOMIC DNA]</scope>
    <source>
        <strain evidence="3">8A</strain>
    </source>
</reference>
<feature type="coiled-coil region" evidence="1">
    <location>
        <begin position="2092"/>
        <end position="2155"/>
    </location>
</feature>
<comment type="caution">
    <text evidence="3">The sequence shown here is derived from an EMBL/GenBank/DDBJ whole genome shotgun (WGS) entry which is preliminary data.</text>
</comment>
<dbReference type="OrthoDB" id="365750at2759"/>
<dbReference type="RefSeq" id="XP_028527630.1">
    <property type="nucleotide sequence ID" value="XM_028670926.1"/>
</dbReference>
<protein>
    <submittedName>
        <fullName evidence="3">Uncharacterized protein</fullName>
    </submittedName>
</protein>
<proteinExistence type="predicted"/>
<feature type="region of interest" description="Disordered" evidence="2">
    <location>
        <begin position="1146"/>
        <end position="1189"/>
    </location>
</feature>
<name>A0A1J1GQM2_PLAGA</name>
<accession>A0A1J1GQM2</accession>
<gene>
    <name evidence="3" type="ORF">PGAL8A_00221200</name>
</gene>
<dbReference type="GeneID" id="39730739"/>
<dbReference type="EMBL" id="CVMV01000032">
    <property type="protein sequence ID" value="CRG94815.1"/>
    <property type="molecule type" value="Genomic_DNA"/>
</dbReference>
<evidence type="ECO:0000313" key="4">
    <source>
        <dbReference type="Proteomes" id="UP000220797"/>
    </source>
</evidence>
<feature type="coiled-coil region" evidence="1">
    <location>
        <begin position="1985"/>
        <end position="2039"/>
    </location>
</feature>
<evidence type="ECO:0000313" key="3">
    <source>
        <dbReference type="EMBL" id="CRG94815.1"/>
    </source>
</evidence>
<feature type="compositionally biased region" description="Basic and acidic residues" evidence="2">
    <location>
        <begin position="1156"/>
        <end position="1171"/>
    </location>
</feature>
<evidence type="ECO:0000256" key="1">
    <source>
        <dbReference type="SAM" id="Coils"/>
    </source>
</evidence>
<organism evidence="3 4">
    <name type="scientific">Plasmodium gallinaceum</name>
    <dbReference type="NCBI Taxonomy" id="5849"/>
    <lineage>
        <taxon>Eukaryota</taxon>
        <taxon>Sar</taxon>
        <taxon>Alveolata</taxon>
        <taxon>Apicomplexa</taxon>
        <taxon>Aconoidasida</taxon>
        <taxon>Haemosporida</taxon>
        <taxon>Plasmodiidae</taxon>
        <taxon>Plasmodium</taxon>
        <taxon>Plasmodium (Haemamoeba)</taxon>
    </lineage>
</organism>
<sequence>MCYRSNQMYASESKCCDQLDKYLIFLEKLKLHCACNSYFNENKLNTKNETKRIHHHILYDLGNTYSIFDKNFKKEIEEFNKFLYYENNGSFLFKENCRYNNKFKNVFQNYFYDKININTFSNYIIPKYNKFYKLSNCTLKKKEDIKKDITKKVKDNIIKKKIEKFPLIKHDIPCGIIENNKKINICKRVKNRKSSYLNSKKLLNKYFNISNILKRRKHKIDVNILDKNKKDKKENTENFNFNNHDNKIQKRGNELNLPKNSLKISNDEKIKFLKKLNLNFNKNKNSSFNFFLFLNNLKNEKKNLNEKESFTEDFENKSTKSEYLENNLISTSNYEKINRVSCDDIDFYKLKRKEEKYIKMSKLTTNCSCTSYNNFQIKGILLYKNTILNALNLHKKAPMKKDENKKKNRNKFNEKNKRANIFESSSVITKMKISKNLKIKKINNSISKKVENLKNFRTKKLYKNFSFKNLGTNNIRYDIKRSKKFISNEYSNNLKKRKSIIKNNSLNVDDLSINSLDIFVHNKSINRNMNATKIDNHEKIVIKEKNFYSDSELKNLNNINENSCKDFLSQNNFSLPSFNILKNYNQEKNKNNYRNRIYINDKNNIEVNNGIKILKNVNISRFPDEQNNENKNLKSRNENINDSKNDIIQLSRSVNIVENMYNNNPNVEMKNFSKDMCTEKEEKGVYYCNEVKNSSILKKYIKNLEMELLNIRKNCDKYKDTNDTIMSNDKNSDNSCCEYAKSKKINEDRIDLSKYFNEVYSQKVRNQDESKFYRTCSTTCTSSCKSEVAQKNDFYNKQENLKIIRDFRKIESEENNMKKNNYDKKDEINIENNYIMNNEENKKIFKDGEFKKLCSLNTCKENKNVNLKEYLEENNFLKLDSNNHKNSNTFLCCDNFVSTKKDNEIFNYFNIFNEKIINKEKIISIRKNDNETQNNSNNTLSYYNEYTKNVKNKCEAVLYYKSNCDKNPRNHILNEDNFNKINRKNYFINKKKENKTCVNLEESKEYDEKEICSYNKIEIKKKKKNTINVGINENKKKNLLKPKIYWCKKGCFFELKYKKDNKKVKEVKNEEILSVKKCKNKYMNGKNFKYSYEIIHSKSDKSNNNNINISIKKNVKIDVCENFNNYSDIKNNPIIYYKERKPIKDDIKRSKKSNKEKKNNVEKSILRENKGRKNNKKSKEHSNNRSEKMNNIYTIRDINNKLNDNNFNEFINKNDFYKYFEKNIKNNDNKKSKNNTSNILNHFFLEKNNQDNFNSRKNLSENITYLINLNKSDKKNNFFKIRNELEGDIYYKNNFLSALRNNKKNELSSLDNIYLSSSKLNYNKNYIKNFKENNIAYIYENKNIYNNENFEMENKHENNINDDNEINDNISFNKKFYTINFDSFVSNNERNKIILDESLTNESNNIYNSMSNGYSNDNFIINNSTNNNKILNDEMNLDIKYSTEKNKNVNNSNRTNSSYKEINTMNDIDIKNNQPINIDIYDKNSNNYTCENDYNNIKKEYLNSIEINMTNTNNFDLYHNNNENKTSNNDAYLEDIYNNMNNNTNDKDEIGIKLLNIKNSNFKNMNGCISENENLLNDKNKNIKNFLLCKNITKNDNNKSKTEKSDLKKIERNILFSYENLQNHSDKINTFNIDIKNNDIININNVNLDNIKNSYYNTFSNSEDNNIYDKLVSRDGSNMKDSNNNIYNIININNDLSEANNSNNTYKINNINNLNMLYSTNREENINSDNIHIKNNLENNLQCKMQNNETKRSNDNYLKNLELDYCIKEENKHKEETYFSNDIMKLSKFDNKVSNNYDKQTKKNVGKQLYKNLEYDNERYSIGNSIKEIYINNDKKRINITKNNEYNDKKKIYFHNKNILNNVYIKNTCGDEETYICKNEKCKNDIIKYKNNGYLKKCDNLSYSNYNLNNSDITQKTFNLFQDSKIKKEFIYIKKEVEEENEEKEKYFIKTENNKNSFIYNDMMKKENTDCLDVNILQNINSYSNKNTKDENMNVNINIDKSENDNENLNFFRMKTDIIQEKLEDVKIEKQMYNELQDDNIRNNHFNNENNMNLKLFKLNISNYLRNELKNTNSIEESQETNECSKGNSFINENIKKKRDEYNVTLNEETNKNYPEDSSLKYKVQNISDDKNFNIKRKESSKENFQNNLKKEMEINCSKDNSLKSKVIKRDLNNKTSINRFFNYNSHNNFNIPIKYEPQNNLDNSFSYDSQNNLKNIYIYKHEKQNNISNSFNSELRNNMTNSFNLELQDNFTSSFNDNLLNNSNNYFNDHSHDNLNKSFKENSSINLNNKFNDNLSNNLDKFFNDSSSCNMNNSFNDSSFNNMNNIFNNNPPESSNNPFNDNLSNNFNNSFNENTSYNLCNLLNDNSSNNMNKSFSNNLSNNLNNSFNNNSSYNLNNSFNDNSTINLNNSFNDNLSNSLNNSFNDNSSINLKSSFHDNSSYNMINSFNDNSTTSLNNNFNDNSTTSLNNNFNDNSTTSLNNNFNDNLTTSLNNSFNDNSLNNLNNSINDNLSKGLNNSINDNLSNNIDSSFNIESKNNYLIEWYPGFDIPIGTNGRAILRKALHQKRMTNVKKCDELLSSNNLYPTSRSTFGDMKIRDLYRAAYILGVWNVAEKYCLLACERNGYKKEWIYMLKKNGIKITVKALKEIRNNHILNNKKLGNLNKKKKNSKNETCKKVTDSIKKGNLEKNYEDNNFLNNLITSHNANIDRKDAMPNHFSLQSNDKKESFSFNSLEECKNISLMNIKNENNIINKENHIILQNETKNGDINASNTKYKRKYKKNKNKEYINKKIDEGNSSSIISEGLKNPNIFSTSKINNQNINYIYNFNNFNIPDLNNSLNNSNVHYSIKNSYPNTVENTINNKICDQLRVDKNVNFTNTNLLRKSFYNTNKNLLYEKSKDDFKNYSTYYLKNNINIANNKNINNENINFNNINYIELENINKDLYNTNNLRNNMANNFKITNHLPFNNFVINSQSDGINGDISKNNFFNNILPDMCLNNYNNFKNLINEVDPIKYHTSGININKDNFIYPIITINNSNNKSNTDQNLNILGFERRSNLNGSINYEYLQKRFQNVQL</sequence>
<dbReference type="Proteomes" id="UP000220797">
    <property type="component" value="Unassembled WGS sequence"/>
</dbReference>
<keyword evidence="1" id="KW-0175">Coiled coil</keyword>